<comment type="caution">
    <text evidence="3">The sequence shown here is derived from an EMBL/GenBank/DDBJ whole genome shotgun (WGS) entry which is preliminary data.</text>
</comment>
<dbReference type="AlphaFoldDB" id="A0A062XVP7"/>
<dbReference type="InterPro" id="IPR012899">
    <property type="entry name" value="LTXXQ"/>
</dbReference>
<dbReference type="Gene3D" id="1.20.120.1490">
    <property type="match status" value="1"/>
</dbReference>
<dbReference type="InterPro" id="IPR025961">
    <property type="entry name" value="Metal_resist"/>
</dbReference>
<feature type="coiled-coil region" evidence="1">
    <location>
        <begin position="142"/>
        <end position="187"/>
    </location>
</feature>
<gene>
    <name evidence="3" type="ORF">EG19_04405</name>
</gene>
<dbReference type="Proteomes" id="UP000027284">
    <property type="component" value="Unassembled WGS sequence"/>
</dbReference>
<evidence type="ECO:0000313" key="3">
    <source>
        <dbReference type="EMBL" id="KDA53454.1"/>
    </source>
</evidence>
<keyword evidence="4" id="KW-1185">Reference proteome</keyword>
<dbReference type="GO" id="GO:0042597">
    <property type="term" value="C:periplasmic space"/>
    <property type="evidence" value="ECO:0007669"/>
    <property type="project" value="InterPro"/>
</dbReference>
<name>A0A062XVP7_9BACT</name>
<accession>A0A062XVP7</accession>
<evidence type="ECO:0000256" key="2">
    <source>
        <dbReference type="SAM" id="MobiDB-lite"/>
    </source>
</evidence>
<feature type="compositionally biased region" description="Polar residues" evidence="2">
    <location>
        <begin position="1"/>
        <end position="13"/>
    </location>
</feature>
<evidence type="ECO:0000256" key="1">
    <source>
        <dbReference type="SAM" id="Coils"/>
    </source>
</evidence>
<feature type="region of interest" description="Disordered" evidence="2">
    <location>
        <begin position="218"/>
        <end position="237"/>
    </location>
</feature>
<evidence type="ECO:0000313" key="4">
    <source>
        <dbReference type="Proteomes" id="UP000027284"/>
    </source>
</evidence>
<evidence type="ECO:0008006" key="5">
    <source>
        <dbReference type="Google" id="ProtNLM"/>
    </source>
</evidence>
<protein>
    <recommendedName>
        <fullName evidence="5">Periplasmic heavy metal sensor</fullName>
    </recommendedName>
</protein>
<sequence length="237" mass="26579">MPVSHTALSSPQPQKEMGPPCCPGWCQPWERFHRLCRCGGTGRAACGGAPEEEGKNTSFSEGELEITGAYLRRKEQGMKRHGLAVFGLTLAAGLGAQGLGGPPFDVPPGRWWERPVVAEELGLSPEQKAKLEQLTAERVKAMIDARAAVQKAEVELRLLAEKEPLDARKVREAFAALQQARQRLEVERFELLLAVRQTLTGEQWRKLHTVVRERLQERRERRQGRGVEPGPHRPERF</sequence>
<organism evidence="3 4">
    <name type="scientific">Thermoanaerobaculum aquaticum</name>
    <dbReference type="NCBI Taxonomy" id="1312852"/>
    <lineage>
        <taxon>Bacteria</taxon>
        <taxon>Pseudomonadati</taxon>
        <taxon>Acidobacteriota</taxon>
        <taxon>Thermoanaerobaculia</taxon>
        <taxon>Thermoanaerobaculales</taxon>
        <taxon>Thermoanaerobaculaceae</taxon>
        <taxon>Thermoanaerobaculum</taxon>
    </lineage>
</organism>
<dbReference type="EMBL" id="JMFG01000020">
    <property type="protein sequence ID" value="KDA53454.1"/>
    <property type="molecule type" value="Genomic_DNA"/>
</dbReference>
<dbReference type="Pfam" id="PF13801">
    <property type="entry name" value="Metal_resist"/>
    <property type="match status" value="1"/>
</dbReference>
<dbReference type="STRING" id="1312852.EG19_04405"/>
<keyword evidence="1" id="KW-0175">Coiled coil</keyword>
<proteinExistence type="predicted"/>
<dbReference type="CDD" id="cd09916">
    <property type="entry name" value="CpxP_like"/>
    <property type="match status" value="1"/>
</dbReference>
<feature type="region of interest" description="Disordered" evidence="2">
    <location>
        <begin position="1"/>
        <end position="20"/>
    </location>
</feature>
<reference evidence="3 4" key="1">
    <citation type="submission" date="2014-04" db="EMBL/GenBank/DDBJ databases">
        <title>The Genome Sequence of Thermoanaerobaculum aquaticum MP-01, The First Cultivated Group 23 Acidobacterium.</title>
        <authorList>
            <person name="Stamps B.W."/>
            <person name="Losey N.A."/>
            <person name="Lawson P.A."/>
            <person name="Stevenson B.S."/>
        </authorList>
    </citation>
    <scope>NUCLEOTIDE SEQUENCE [LARGE SCALE GENOMIC DNA]</scope>
    <source>
        <strain evidence="3 4">MP-01</strain>
    </source>
</reference>